<proteinExistence type="predicted"/>
<protein>
    <submittedName>
        <fullName evidence="2">Uncharacterized protein</fullName>
    </submittedName>
</protein>
<evidence type="ECO:0000313" key="3">
    <source>
        <dbReference type="Proteomes" id="UP000479190"/>
    </source>
</evidence>
<evidence type="ECO:0000313" key="2">
    <source>
        <dbReference type="EMBL" id="CAB0027959.1"/>
    </source>
</evidence>
<organism evidence="2 3">
    <name type="scientific">Trichogramma brassicae</name>
    <dbReference type="NCBI Taxonomy" id="86971"/>
    <lineage>
        <taxon>Eukaryota</taxon>
        <taxon>Metazoa</taxon>
        <taxon>Ecdysozoa</taxon>
        <taxon>Arthropoda</taxon>
        <taxon>Hexapoda</taxon>
        <taxon>Insecta</taxon>
        <taxon>Pterygota</taxon>
        <taxon>Neoptera</taxon>
        <taxon>Endopterygota</taxon>
        <taxon>Hymenoptera</taxon>
        <taxon>Apocrita</taxon>
        <taxon>Proctotrupomorpha</taxon>
        <taxon>Chalcidoidea</taxon>
        <taxon>Trichogrammatidae</taxon>
        <taxon>Trichogramma</taxon>
    </lineage>
</organism>
<gene>
    <name evidence="2" type="ORF">TBRA_LOCUS189</name>
</gene>
<keyword evidence="3" id="KW-1185">Reference proteome</keyword>
<accession>A0A6H5HYA2</accession>
<dbReference type="EMBL" id="CADCXV010000036">
    <property type="protein sequence ID" value="CAB0027959.1"/>
    <property type="molecule type" value="Genomic_DNA"/>
</dbReference>
<name>A0A6H5HYA2_9HYME</name>
<feature type="compositionally biased region" description="Low complexity" evidence="1">
    <location>
        <begin position="66"/>
        <end position="77"/>
    </location>
</feature>
<dbReference type="AlphaFoldDB" id="A0A6H5HYA2"/>
<sequence length="101" mass="11153">MYSVDIQNGGFIKKIKGIKSSVVKNTITLTTTWSACEKIRSSRGSSTTFARASMFCDPRRRGKLRSALTTTQTLSSTGDRRHSAVGSQRHRERASSQEAKV</sequence>
<reference evidence="2 3" key="1">
    <citation type="submission" date="2020-02" db="EMBL/GenBank/DDBJ databases">
        <authorList>
            <person name="Ferguson B K."/>
        </authorList>
    </citation>
    <scope>NUCLEOTIDE SEQUENCE [LARGE SCALE GENOMIC DNA]</scope>
</reference>
<evidence type="ECO:0000256" key="1">
    <source>
        <dbReference type="SAM" id="MobiDB-lite"/>
    </source>
</evidence>
<dbReference type="Proteomes" id="UP000479190">
    <property type="component" value="Unassembled WGS sequence"/>
</dbReference>
<feature type="region of interest" description="Disordered" evidence="1">
    <location>
        <begin position="66"/>
        <end position="101"/>
    </location>
</feature>